<reference evidence="2 3" key="1">
    <citation type="submission" date="2018-11" db="EMBL/GenBank/DDBJ databases">
        <title>Sequencing the genomes of 1000 actinobacteria strains.</title>
        <authorList>
            <person name="Klenk H.-P."/>
        </authorList>
    </citation>
    <scope>NUCLEOTIDE SEQUENCE [LARGE SCALE GENOMIC DNA]</scope>
    <source>
        <strain evidence="2 3">DSM 44254</strain>
    </source>
</reference>
<organism evidence="2 3">
    <name type="scientific">Actinocorallia herbida</name>
    <dbReference type="NCBI Taxonomy" id="58109"/>
    <lineage>
        <taxon>Bacteria</taxon>
        <taxon>Bacillati</taxon>
        <taxon>Actinomycetota</taxon>
        <taxon>Actinomycetes</taxon>
        <taxon>Streptosporangiales</taxon>
        <taxon>Thermomonosporaceae</taxon>
        <taxon>Actinocorallia</taxon>
    </lineage>
</organism>
<keyword evidence="3" id="KW-1185">Reference proteome</keyword>
<comment type="caution">
    <text evidence="2">The sequence shown here is derived from an EMBL/GenBank/DDBJ whole genome shotgun (WGS) entry which is preliminary data.</text>
</comment>
<evidence type="ECO:0000313" key="2">
    <source>
        <dbReference type="EMBL" id="ROO87389.1"/>
    </source>
</evidence>
<evidence type="ECO:0000256" key="1">
    <source>
        <dbReference type="SAM" id="MobiDB-lite"/>
    </source>
</evidence>
<accession>A0A3N1D1I9</accession>
<feature type="compositionally biased region" description="Basic and acidic residues" evidence="1">
    <location>
        <begin position="32"/>
        <end position="52"/>
    </location>
</feature>
<evidence type="ECO:0000313" key="3">
    <source>
        <dbReference type="Proteomes" id="UP000272400"/>
    </source>
</evidence>
<sequence>MHVIAAGFSRPRPVAARGDWALRANAEAGPARFKEHLPDRPDVARTDHHIPS</sequence>
<protein>
    <submittedName>
        <fullName evidence="2">Uncharacterized protein</fullName>
    </submittedName>
</protein>
<dbReference type="EMBL" id="RJKE01000001">
    <property type="protein sequence ID" value="ROO87389.1"/>
    <property type="molecule type" value="Genomic_DNA"/>
</dbReference>
<name>A0A3N1D1I9_9ACTN</name>
<dbReference type="Proteomes" id="UP000272400">
    <property type="component" value="Unassembled WGS sequence"/>
</dbReference>
<proteinExistence type="predicted"/>
<dbReference type="RefSeq" id="WP_170201550.1">
    <property type="nucleotide sequence ID" value="NZ_RJKE01000001.1"/>
</dbReference>
<feature type="region of interest" description="Disordered" evidence="1">
    <location>
        <begin position="31"/>
        <end position="52"/>
    </location>
</feature>
<gene>
    <name evidence="2" type="ORF">EDD29_4995</name>
</gene>
<dbReference type="AlphaFoldDB" id="A0A3N1D1I9"/>